<evidence type="ECO:0000256" key="4">
    <source>
        <dbReference type="ARBA" id="ARBA00023004"/>
    </source>
</evidence>
<keyword evidence="3" id="KW-0479">Metal-binding</keyword>
<dbReference type="InterPro" id="IPR026332">
    <property type="entry name" value="HutW"/>
</dbReference>
<dbReference type="EMBL" id="WNKV01000011">
    <property type="protein sequence ID" value="MTW17558.1"/>
    <property type="molecule type" value="Genomic_DNA"/>
</dbReference>
<evidence type="ECO:0000256" key="5">
    <source>
        <dbReference type="ARBA" id="ARBA00023014"/>
    </source>
</evidence>
<dbReference type="InterPro" id="IPR007197">
    <property type="entry name" value="rSAM"/>
</dbReference>
<dbReference type="InterPro" id="IPR058240">
    <property type="entry name" value="rSAM_sf"/>
</dbReference>
<dbReference type="SFLD" id="SFLDG01065">
    <property type="entry name" value="anaerobic_coproporphyrinogen-I"/>
    <property type="match status" value="1"/>
</dbReference>
<proteinExistence type="predicted"/>
<protein>
    <submittedName>
        <fullName evidence="8">Heme anaerobic degradation radical SAM methyltransferase ChuW/HutW</fullName>
    </submittedName>
</protein>
<dbReference type="InterPro" id="IPR013785">
    <property type="entry name" value="Aldolase_TIM"/>
</dbReference>
<dbReference type="GO" id="GO:0051539">
    <property type="term" value="F:4 iron, 4 sulfur cluster binding"/>
    <property type="evidence" value="ECO:0007669"/>
    <property type="project" value="TreeGrafter"/>
</dbReference>
<keyword evidence="8" id="KW-0808">Transferase</keyword>
<keyword evidence="5" id="KW-0411">Iron-sulfur</keyword>
<dbReference type="PROSITE" id="PS51918">
    <property type="entry name" value="RADICAL_SAM"/>
    <property type="match status" value="1"/>
</dbReference>
<dbReference type="Proteomes" id="UP000438991">
    <property type="component" value="Unassembled WGS sequence"/>
</dbReference>
<sequence length="473" mass="49473">MHGTTSREAMAATGHPHGATQRDHPVAPAKPIEAFLVPAGRDPLTAAFSGRSFAPPWRGSTAVDPDEAEALIETAFATPRDTPAVVYIHVPYCQNHCLFCGFFQNVWRPQVADAFVDDVVAEIAARAATPLVASAPIAAVYIGGGTPTALPADALARLIDALRRHLPLTPDCEITLEGRTYDFGLDKAEAAIAAGANRISLGVQSFDTALRRRLGRKCAGEEVSAFLAALTGLGGVRVACDLIYGLPGQTAEIWARDVETVAATGIDGVTLYALNIWRGGPMAQAIDTGKLPPAGSLAAQARAYADGVARLTRHGWRQVAQSHLVRSGRERNVYNSGVKRGLPCLPFGPGAGGQAHGLRWRNVIEIARRRAMQAEGRAAIEGVSRTPPRFAAQAAVTAGLEAGVLDLAAVESLAPGFCAAAAPLTENWHDAGLVTVAGSRLATTPAGAFWITNLTGGLYAALDRTAPTQESPA</sequence>
<dbReference type="GO" id="GO:0008168">
    <property type="term" value="F:methyltransferase activity"/>
    <property type="evidence" value="ECO:0007669"/>
    <property type="project" value="UniProtKB-KW"/>
</dbReference>
<dbReference type="Gene3D" id="3.20.20.70">
    <property type="entry name" value="Aldolase class I"/>
    <property type="match status" value="1"/>
</dbReference>
<evidence type="ECO:0000313" key="8">
    <source>
        <dbReference type="EMBL" id="MTW17558.1"/>
    </source>
</evidence>
<dbReference type="SFLD" id="SFLDF00311">
    <property type="entry name" value="heme_degradation_proteins_(Hut"/>
    <property type="match status" value="1"/>
</dbReference>
<dbReference type="SFLD" id="SFLDG01082">
    <property type="entry name" value="B12-binding_domain_containing"/>
    <property type="match status" value="1"/>
</dbReference>
<feature type="region of interest" description="Disordered" evidence="6">
    <location>
        <begin position="1"/>
        <end position="25"/>
    </location>
</feature>
<comment type="cofactor">
    <cofactor evidence="1">
        <name>[4Fe-4S] cluster</name>
        <dbReference type="ChEBI" id="CHEBI:49883"/>
    </cofactor>
</comment>
<evidence type="ECO:0000256" key="1">
    <source>
        <dbReference type="ARBA" id="ARBA00001966"/>
    </source>
</evidence>
<keyword evidence="4" id="KW-0408">Iron</keyword>
<dbReference type="InterPro" id="IPR034505">
    <property type="entry name" value="Coproporphyrinogen-III_oxidase"/>
</dbReference>
<reference evidence="8 9" key="1">
    <citation type="submission" date="2019-11" db="EMBL/GenBank/DDBJ databases">
        <title>Whole-genome sequence of Rhodoplanes serenus DSM 18633, type strain.</title>
        <authorList>
            <person name="Kyndt J.A."/>
            <person name="Meyer T.E."/>
        </authorList>
    </citation>
    <scope>NUCLEOTIDE SEQUENCE [LARGE SCALE GENOMIC DNA]</scope>
    <source>
        <strain evidence="8 9">DSM 18633</strain>
    </source>
</reference>
<feature type="domain" description="Radical SAM core" evidence="7">
    <location>
        <begin position="78"/>
        <end position="318"/>
    </location>
</feature>
<dbReference type="GO" id="GO:0032259">
    <property type="term" value="P:methylation"/>
    <property type="evidence" value="ECO:0007669"/>
    <property type="project" value="UniProtKB-KW"/>
</dbReference>
<dbReference type="PANTHER" id="PTHR13932:SF9">
    <property type="entry name" value="COPROPORPHYRINOGEN III OXIDASE"/>
    <property type="match status" value="1"/>
</dbReference>
<gene>
    <name evidence="8" type="ORF">GJ689_15240</name>
</gene>
<evidence type="ECO:0000256" key="6">
    <source>
        <dbReference type="SAM" id="MobiDB-lite"/>
    </source>
</evidence>
<evidence type="ECO:0000313" key="9">
    <source>
        <dbReference type="Proteomes" id="UP000438991"/>
    </source>
</evidence>
<accession>A0A9X4XLU3</accession>
<dbReference type="PANTHER" id="PTHR13932">
    <property type="entry name" value="COPROPORPHYRINIGEN III OXIDASE"/>
    <property type="match status" value="1"/>
</dbReference>
<dbReference type="SFLD" id="SFLDS00029">
    <property type="entry name" value="Radical_SAM"/>
    <property type="match status" value="1"/>
</dbReference>
<dbReference type="GO" id="GO:0005737">
    <property type="term" value="C:cytoplasm"/>
    <property type="evidence" value="ECO:0007669"/>
    <property type="project" value="TreeGrafter"/>
</dbReference>
<evidence type="ECO:0000256" key="2">
    <source>
        <dbReference type="ARBA" id="ARBA00022691"/>
    </source>
</evidence>
<dbReference type="InterPro" id="IPR006638">
    <property type="entry name" value="Elp3/MiaA/NifB-like_rSAM"/>
</dbReference>
<evidence type="ECO:0000256" key="3">
    <source>
        <dbReference type="ARBA" id="ARBA00022723"/>
    </source>
</evidence>
<keyword evidence="2" id="KW-0949">S-adenosyl-L-methionine</keyword>
<dbReference type="Pfam" id="PF04055">
    <property type="entry name" value="Radical_SAM"/>
    <property type="match status" value="1"/>
</dbReference>
<organism evidence="8 9">
    <name type="scientific">Rhodoplanes serenus</name>
    <dbReference type="NCBI Taxonomy" id="200615"/>
    <lineage>
        <taxon>Bacteria</taxon>
        <taxon>Pseudomonadati</taxon>
        <taxon>Pseudomonadota</taxon>
        <taxon>Alphaproteobacteria</taxon>
        <taxon>Hyphomicrobiales</taxon>
        <taxon>Nitrobacteraceae</taxon>
        <taxon>Rhodoplanes</taxon>
    </lineage>
</organism>
<dbReference type="SMART" id="SM00729">
    <property type="entry name" value="Elp3"/>
    <property type="match status" value="1"/>
</dbReference>
<dbReference type="GO" id="GO:0046872">
    <property type="term" value="F:metal ion binding"/>
    <property type="evidence" value="ECO:0007669"/>
    <property type="project" value="UniProtKB-KW"/>
</dbReference>
<comment type="caution">
    <text evidence="8">The sequence shown here is derived from an EMBL/GenBank/DDBJ whole genome shotgun (WGS) entry which is preliminary data.</text>
</comment>
<keyword evidence="8" id="KW-0489">Methyltransferase</keyword>
<evidence type="ECO:0000259" key="7">
    <source>
        <dbReference type="PROSITE" id="PS51918"/>
    </source>
</evidence>
<dbReference type="GO" id="GO:0006779">
    <property type="term" value="P:porphyrin-containing compound biosynthetic process"/>
    <property type="evidence" value="ECO:0007669"/>
    <property type="project" value="TreeGrafter"/>
</dbReference>
<name>A0A9X4XLU3_9BRAD</name>
<dbReference type="SUPFAM" id="SSF102114">
    <property type="entry name" value="Radical SAM enzymes"/>
    <property type="match status" value="1"/>
</dbReference>
<dbReference type="AlphaFoldDB" id="A0A9X4XLU3"/>
<dbReference type="CDD" id="cd01335">
    <property type="entry name" value="Radical_SAM"/>
    <property type="match status" value="1"/>
</dbReference>
<dbReference type="NCBIfam" id="TIGR04107">
    <property type="entry name" value="rSAM_HutW"/>
    <property type="match status" value="1"/>
</dbReference>